<evidence type="ECO:0000313" key="3">
    <source>
        <dbReference type="Proteomes" id="UP000011991"/>
    </source>
</evidence>
<protein>
    <submittedName>
        <fullName evidence="2">Uncharacterized protein</fullName>
    </submittedName>
</protein>
<reference evidence="2 3" key="1">
    <citation type="journal article" date="2013" name="Mar. Genomics">
        <title>Expression of sulfatases in Rhodopirellula baltica and the diversity of sulfatases in the genus Rhodopirellula.</title>
        <authorList>
            <person name="Wegner C.E."/>
            <person name="Richter-Heitmann T."/>
            <person name="Klindworth A."/>
            <person name="Klockow C."/>
            <person name="Richter M."/>
            <person name="Achstetter T."/>
            <person name="Glockner F.O."/>
            <person name="Harder J."/>
        </authorList>
    </citation>
    <scope>NUCLEOTIDE SEQUENCE [LARGE SCALE GENOMIC DNA]</scope>
    <source>
        <strain evidence="2 3">SM1</strain>
    </source>
</reference>
<comment type="caution">
    <text evidence="2">The sequence shown here is derived from an EMBL/GenBank/DDBJ whole genome shotgun (WGS) entry which is preliminary data.</text>
</comment>
<proteinExistence type="predicted"/>
<feature type="compositionally biased region" description="Basic and acidic residues" evidence="1">
    <location>
        <begin position="1"/>
        <end position="14"/>
    </location>
</feature>
<keyword evidence="3" id="KW-1185">Reference proteome</keyword>
<evidence type="ECO:0000313" key="2">
    <source>
        <dbReference type="EMBL" id="EMI18439.1"/>
    </source>
</evidence>
<dbReference type="PATRIC" id="fig|1265738.3.peg.4664"/>
<name>M5RWW2_9BACT</name>
<dbReference type="EMBL" id="ANOG01000666">
    <property type="protein sequence ID" value="EMI18439.1"/>
    <property type="molecule type" value="Genomic_DNA"/>
</dbReference>
<feature type="region of interest" description="Disordered" evidence="1">
    <location>
        <begin position="1"/>
        <end position="26"/>
    </location>
</feature>
<dbReference type="Proteomes" id="UP000011991">
    <property type="component" value="Unassembled WGS sequence"/>
</dbReference>
<organism evidence="2 3">
    <name type="scientific">Rhodopirellula maiorica SM1</name>
    <dbReference type="NCBI Taxonomy" id="1265738"/>
    <lineage>
        <taxon>Bacteria</taxon>
        <taxon>Pseudomonadati</taxon>
        <taxon>Planctomycetota</taxon>
        <taxon>Planctomycetia</taxon>
        <taxon>Pirellulales</taxon>
        <taxon>Pirellulaceae</taxon>
        <taxon>Novipirellula</taxon>
    </lineage>
</organism>
<gene>
    <name evidence="2" type="ORF">RMSM_04643</name>
</gene>
<evidence type="ECO:0000256" key="1">
    <source>
        <dbReference type="SAM" id="MobiDB-lite"/>
    </source>
</evidence>
<dbReference type="AlphaFoldDB" id="M5RWW2"/>
<accession>M5RWW2</accession>
<sequence>MRDDIEDRYFSEKHRGSRPSVDQKKRVKAAVPIEVHSNRIAIPALS</sequence>